<comment type="caution">
    <text evidence="5">The sequence shown here is derived from an EMBL/GenBank/DDBJ whole genome shotgun (WGS) entry which is preliminary data.</text>
</comment>
<name>A0A5J4YPV4_PORPP</name>
<dbReference type="FunFam" id="3.30.70.330:FF:000039">
    <property type="entry name" value="U1 small nuclear ribonucleoprotein A"/>
    <property type="match status" value="1"/>
</dbReference>
<evidence type="ECO:0000313" key="6">
    <source>
        <dbReference type="Proteomes" id="UP000324585"/>
    </source>
</evidence>
<organism evidence="5 6">
    <name type="scientific">Porphyridium purpureum</name>
    <name type="common">Red alga</name>
    <name type="synonym">Porphyridium cruentum</name>
    <dbReference type="NCBI Taxonomy" id="35688"/>
    <lineage>
        <taxon>Eukaryota</taxon>
        <taxon>Rhodophyta</taxon>
        <taxon>Bangiophyceae</taxon>
        <taxon>Porphyridiales</taxon>
        <taxon>Porphyridiaceae</taxon>
        <taxon>Porphyridium</taxon>
    </lineage>
</organism>
<dbReference type="InterPro" id="IPR000504">
    <property type="entry name" value="RRM_dom"/>
</dbReference>
<dbReference type="GO" id="GO:0030626">
    <property type="term" value="F:U12 snRNA binding"/>
    <property type="evidence" value="ECO:0007669"/>
    <property type="project" value="TreeGrafter"/>
</dbReference>
<evidence type="ECO:0000256" key="3">
    <source>
        <dbReference type="SAM" id="MobiDB-lite"/>
    </source>
</evidence>
<dbReference type="SMART" id="SM00360">
    <property type="entry name" value="RRM"/>
    <property type="match status" value="1"/>
</dbReference>
<dbReference type="GO" id="GO:0000398">
    <property type="term" value="P:mRNA splicing, via spliceosome"/>
    <property type="evidence" value="ECO:0007669"/>
    <property type="project" value="TreeGrafter"/>
</dbReference>
<dbReference type="PANTHER" id="PTHR16105:SF0">
    <property type="entry name" value="RNA-BINDING REGION-CONTAINING PROTEIN 3"/>
    <property type="match status" value="1"/>
</dbReference>
<dbReference type="OrthoDB" id="1561at2759"/>
<gene>
    <name evidence="5" type="ORF">FVE85_9184</name>
</gene>
<evidence type="ECO:0000259" key="4">
    <source>
        <dbReference type="PROSITE" id="PS50102"/>
    </source>
</evidence>
<dbReference type="PANTHER" id="PTHR16105">
    <property type="entry name" value="RNA-BINDING REGION-CONTAINING PROTEIN 3"/>
    <property type="match status" value="1"/>
</dbReference>
<protein>
    <submittedName>
        <fullName evidence="5">U2 small nuclear ribonucleoprotein B</fullName>
    </submittedName>
</protein>
<evidence type="ECO:0000256" key="2">
    <source>
        <dbReference type="PROSITE-ProRule" id="PRU00176"/>
    </source>
</evidence>
<dbReference type="PROSITE" id="PS50102">
    <property type="entry name" value="RRM"/>
    <property type="match status" value="1"/>
</dbReference>
<dbReference type="Proteomes" id="UP000324585">
    <property type="component" value="Unassembled WGS sequence"/>
</dbReference>
<keyword evidence="1 2" id="KW-0694">RNA-binding</keyword>
<dbReference type="CDD" id="cd12246">
    <property type="entry name" value="RRM1_U1A_like"/>
    <property type="match status" value="1"/>
</dbReference>
<evidence type="ECO:0000256" key="1">
    <source>
        <dbReference type="ARBA" id="ARBA00022884"/>
    </source>
</evidence>
<accession>A0A5J4YPV4</accession>
<dbReference type="Gene3D" id="3.30.70.330">
    <property type="match status" value="1"/>
</dbReference>
<feature type="compositionally biased region" description="Low complexity" evidence="3">
    <location>
        <begin position="120"/>
        <end position="134"/>
    </location>
</feature>
<dbReference type="GO" id="GO:0005689">
    <property type="term" value="C:U12-type spliceosomal complex"/>
    <property type="evidence" value="ECO:0007669"/>
    <property type="project" value="TreeGrafter"/>
</dbReference>
<feature type="domain" description="RRM" evidence="4">
    <location>
        <begin position="21"/>
        <end position="100"/>
    </location>
</feature>
<dbReference type="InterPro" id="IPR012677">
    <property type="entry name" value="Nucleotide-bd_a/b_plait_sf"/>
</dbReference>
<proteinExistence type="predicted"/>
<feature type="region of interest" description="Disordered" evidence="3">
    <location>
        <begin position="116"/>
        <end position="138"/>
    </location>
</feature>
<keyword evidence="5" id="KW-0687">Ribonucleoprotein</keyword>
<dbReference type="EMBL" id="VRMN01000008">
    <property type="protein sequence ID" value="KAA8492912.1"/>
    <property type="molecule type" value="Genomic_DNA"/>
</dbReference>
<dbReference type="InterPro" id="IPR035979">
    <property type="entry name" value="RBD_domain_sf"/>
</dbReference>
<dbReference type="InterPro" id="IPR045164">
    <property type="entry name" value="RBM41/RNPC3"/>
</dbReference>
<sequence length="231" mass="25486">MAAQASEQAGGTENAAPRPNQTLYIKNLDDHIPKQKLRELLYVAGSQYGRVMDVFVSRSQKMRGQAFVSFEDVASAAAARLNLNGSAFLGKPLVVQFGKHASERVMRIDGTLGISKAKSKQQQQQRQQQNTKKQILPKAQEAAVPPARLLFVSVRGGDRGDVSEQELDEKLAPFAGRISQTLSEKVRLTLGEVACWIAQFESDHDASRALEALNVLQMGDKFVEFGHYEPF</sequence>
<reference evidence="6" key="1">
    <citation type="journal article" date="2019" name="Nat. Commun.">
        <title>Expansion of phycobilisome linker gene families in mesophilic red algae.</title>
        <authorList>
            <person name="Lee J."/>
            <person name="Kim D."/>
            <person name="Bhattacharya D."/>
            <person name="Yoon H.S."/>
        </authorList>
    </citation>
    <scope>NUCLEOTIDE SEQUENCE [LARGE SCALE GENOMIC DNA]</scope>
    <source>
        <strain evidence="6">CCMP 1328</strain>
    </source>
</reference>
<keyword evidence="6" id="KW-1185">Reference proteome</keyword>
<dbReference type="Pfam" id="PF00076">
    <property type="entry name" value="RRM_1"/>
    <property type="match status" value="1"/>
</dbReference>
<dbReference type="SUPFAM" id="SSF54928">
    <property type="entry name" value="RNA-binding domain, RBD"/>
    <property type="match status" value="1"/>
</dbReference>
<dbReference type="GO" id="GO:0097157">
    <property type="term" value="F:pre-mRNA intronic binding"/>
    <property type="evidence" value="ECO:0007669"/>
    <property type="project" value="TreeGrafter"/>
</dbReference>
<dbReference type="AlphaFoldDB" id="A0A5J4YPV4"/>
<evidence type="ECO:0000313" key="5">
    <source>
        <dbReference type="EMBL" id="KAA8492912.1"/>
    </source>
</evidence>